<gene>
    <name evidence="2" type="ORF">CCHLO57077_00000669</name>
</gene>
<dbReference type="AlphaFoldDB" id="A0AA35MB81"/>
<sequence>MASSSAGLSPGASATASLKVSTSDLASSISSDPKDSFPNVFVRARVVALMEAASARVLQPHLAPSEFSVGITVDVGHTAPTPVDAQVIAEATYRERDGKLFVFDVVARDERVSVFL</sequence>
<evidence type="ECO:0000313" key="2">
    <source>
        <dbReference type="EMBL" id="CAI6093579.1"/>
    </source>
</evidence>
<dbReference type="InterPro" id="IPR029069">
    <property type="entry name" value="HotDog_dom_sf"/>
</dbReference>
<dbReference type="Pfam" id="PF22636">
    <property type="entry name" value="FlK"/>
    <property type="match status" value="1"/>
</dbReference>
<name>A0AA35MB81_9HYPO</name>
<organism evidence="2 3">
    <name type="scientific">Clonostachys chloroleuca</name>
    <dbReference type="NCBI Taxonomy" id="1926264"/>
    <lineage>
        <taxon>Eukaryota</taxon>
        <taxon>Fungi</taxon>
        <taxon>Dikarya</taxon>
        <taxon>Ascomycota</taxon>
        <taxon>Pezizomycotina</taxon>
        <taxon>Sordariomycetes</taxon>
        <taxon>Hypocreomycetidae</taxon>
        <taxon>Hypocreales</taxon>
        <taxon>Bionectriaceae</taxon>
        <taxon>Clonostachys</taxon>
    </lineage>
</organism>
<accession>A0AA35MB81</accession>
<dbReference type="PANTHER" id="PTHR36934:SF1">
    <property type="entry name" value="THIOESTERASE DOMAIN-CONTAINING PROTEIN"/>
    <property type="match status" value="1"/>
</dbReference>
<comment type="caution">
    <text evidence="2">The sequence shown here is derived from an EMBL/GenBank/DDBJ whole genome shotgun (WGS) entry which is preliminary data.</text>
</comment>
<dbReference type="InterPro" id="IPR025540">
    <property type="entry name" value="FlK"/>
</dbReference>
<evidence type="ECO:0000259" key="1">
    <source>
        <dbReference type="Pfam" id="PF22636"/>
    </source>
</evidence>
<protein>
    <recommendedName>
        <fullName evidence="1">Fluoroacetyl-CoA-specific thioesterase-like domain-containing protein</fullName>
    </recommendedName>
</protein>
<keyword evidence="3" id="KW-1185">Reference proteome</keyword>
<feature type="domain" description="Fluoroacetyl-CoA-specific thioesterase-like" evidence="1">
    <location>
        <begin position="35"/>
        <end position="112"/>
    </location>
</feature>
<dbReference type="InterPro" id="IPR054485">
    <property type="entry name" value="FlK-like_dom"/>
</dbReference>
<dbReference type="SUPFAM" id="SSF54637">
    <property type="entry name" value="Thioesterase/thiol ester dehydrase-isomerase"/>
    <property type="match status" value="1"/>
</dbReference>
<dbReference type="Gene3D" id="3.10.129.10">
    <property type="entry name" value="Hotdog Thioesterase"/>
    <property type="match status" value="1"/>
</dbReference>
<proteinExistence type="predicted"/>
<dbReference type="Proteomes" id="UP001160390">
    <property type="component" value="Unassembled WGS sequence"/>
</dbReference>
<reference evidence="2" key="1">
    <citation type="submission" date="2023-01" db="EMBL/GenBank/DDBJ databases">
        <authorList>
            <person name="Piombo E."/>
        </authorList>
    </citation>
    <scope>NUCLEOTIDE SEQUENCE</scope>
</reference>
<dbReference type="EMBL" id="CABFNP030001245">
    <property type="protein sequence ID" value="CAI6093579.1"/>
    <property type="molecule type" value="Genomic_DNA"/>
</dbReference>
<dbReference type="PANTHER" id="PTHR36934">
    <property type="entry name" value="BLR0278 PROTEIN"/>
    <property type="match status" value="1"/>
</dbReference>
<evidence type="ECO:0000313" key="3">
    <source>
        <dbReference type="Proteomes" id="UP001160390"/>
    </source>
</evidence>